<evidence type="ECO:0000313" key="1">
    <source>
        <dbReference type="EMBL" id="ORX72625.1"/>
    </source>
</evidence>
<dbReference type="EMBL" id="MCFD01000002">
    <property type="protein sequence ID" value="ORX72625.1"/>
    <property type="molecule type" value="Genomic_DNA"/>
</dbReference>
<dbReference type="Proteomes" id="UP000193922">
    <property type="component" value="Unassembled WGS sequence"/>
</dbReference>
<protein>
    <submittedName>
        <fullName evidence="1">Uncharacterized protein</fullName>
    </submittedName>
</protein>
<reference evidence="1 2" key="1">
    <citation type="submission" date="2016-07" db="EMBL/GenBank/DDBJ databases">
        <title>Pervasive Adenine N6-methylation of Active Genes in Fungi.</title>
        <authorList>
            <consortium name="DOE Joint Genome Institute"/>
            <person name="Mondo S.J."/>
            <person name="Dannebaum R.O."/>
            <person name="Kuo R.C."/>
            <person name="Labutti K."/>
            <person name="Haridas S."/>
            <person name="Kuo A."/>
            <person name="Salamov A."/>
            <person name="Ahrendt S.R."/>
            <person name="Lipzen A."/>
            <person name="Sullivan W."/>
            <person name="Andreopoulos W.B."/>
            <person name="Clum A."/>
            <person name="Lindquist E."/>
            <person name="Daum C."/>
            <person name="Ramamoorthy G.K."/>
            <person name="Gryganskyi A."/>
            <person name="Culley D."/>
            <person name="Magnuson J.K."/>
            <person name="James T.Y."/>
            <person name="O'Malley M.A."/>
            <person name="Stajich J.E."/>
            <person name="Spatafora J.W."/>
            <person name="Visel A."/>
            <person name="Grigoriev I.V."/>
        </authorList>
    </citation>
    <scope>NUCLEOTIDE SEQUENCE [LARGE SCALE GENOMIC DNA]</scope>
    <source>
        <strain evidence="1 2">ATCC 12442</strain>
    </source>
</reference>
<keyword evidence="2" id="KW-1185">Reference proteome</keyword>
<dbReference type="AlphaFoldDB" id="A0A1Y1WGW5"/>
<proteinExistence type="predicted"/>
<sequence>MPPPGLSGSLLQVVWLEGGSESKRAGALVLSEAFCWVTSVRRRGLLLANKGAIIRQVLLRVRGLLCSRARGV</sequence>
<comment type="caution">
    <text evidence="1">The sequence shown here is derived from an EMBL/GenBank/DDBJ whole genome shotgun (WGS) entry which is preliminary data.</text>
</comment>
<evidence type="ECO:0000313" key="2">
    <source>
        <dbReference type="Proteomes" id="UP000193922"/>
    </source>
</evidence>
<organism evidence="1 2">
    <name type="scientific">Linderina pennispora</name>
    <dbReference type="NCBI Taxonomy" id="61395"/>
    <lineage>
        <taxon>Eukaryota</taxon>
        <taxon>Fungi</taxon>
        <taxon>Fungi incertae sedis</taxon>
        <taxon>Zoopagomycota</taxon>
        <taxon>Kickxellomycotina</taxon>
        <taxon>Kickxellomycetes</taxon>
        <taxon>Kickxellales</taxon>
        <taxon>Kickxellaceae</taxon>
        <taxon>Linderina</taxon>
    </lineage>
</organism>
<gene>
    <name evidence="1" type="ORF">DL89DRAFT_80075</name>
</gene>
<dbReference type="GeneID" id="63808735"/>
<name>A0A1Y1WGW5_9FUNG</name>
<dbReference type="RefSeq" id="XP_040745965.1">
    <property type="nucleotide sequence ID" value="XM_040892087.1"/>
</dbReference>
<accession>A0A1Y1WGW5</accession>